<gene>
    <name evidence="2" type="ORF">IMCC3135_00385</name>
</gene>
<dbReference type="PROSITE" id="PS51257">
    <property type="entry name" value="PROKAR_LIPOPROTEIN"/>
    <property type="match status" value="1"/>
</dbReference>
<dbReference type="RefSeq" id="WP_088915766.1">
    <property type="nucleotide sequence ID" value="NZ_CP018632.1"/>
</dbReference>
<feature type="domain" description="Cytochrome P460" evidence="1">
    <location>
        <begin position="51"/>
        <end position="183"/>
    </location>
</feature>
<dbReference type="EMBL" id="CP018632">
    <property type="protein sequence ID" value="ASJ70203.1"/>
    <property type="molecule type" value="Genomic_DNA"/>
</dbReference>
<dbReference type="InterPro" id="IPR038142">
    <property type="entry name" value="Cytochrome_P460_sp"/>
</dbReference>
<reference evidence="2 3" key="1">
    <citation type="submission" date="2016-12" db="EMBL/GenBank/DDBJ databases">
        <authorList>
            <person name="Song W.-J."/>
            <person name="Kurnit D.M."/>
        </authorList>
    </citation>
    <scope>NUCLEOTIDE SEQUENCE [LARGE SCALE GENOMIC DNA]</scope>
    <source>
        <strain evidence="2 3">IMCC3135</strain>
    </source>
</reference>
<accession>A0A2Z2NGL5</accession>
<dbReference type="InterPro" id="IPR032033">
    <property type="entry name" value="Cytochrome_P460"/>
</dbReference>
<proteinExistence type="predicted"/>
<dbReference type="KEGG" id="gai:IMCC3135_00385"/>
<protein>
    <recommendedName>
        <fullName evidence="1">Cytochrome P460 domain-containing protein</fullName>
    </recommendedName>
</protein>
<dbReference type="CDD" id="cd20716">
    <property type="entry name" value="cyt_P460_fam"/>
    <property type="match status" value="1"/>
</dbReference>
<evidence type="ECO:0000313" key="3">
    <source>
        <dbReference type="Proteomes" id="UP000250079"/>
    </source>
</evidence>
<evidence type="ECO:0000313" key="2">
    <source>
        <dbReference type="EMBL" id="ASJ70203.1"/>
    </source>
</evidence>
<sequence>MKHTKLAVTVIAIGFLLGGCGIAERAKDLTSKHDADSVAAPGLKDGELAVPSNYREWPVFLADIDKVDAKQIRDIYISPIGSKTKEGEAFPVGTIAVMEIWNPQMSAAGNLEMDSNGKLIKADLKSVFLMGKSVGAGAMVPESLRNGDWVYASYQADGVTSNGPDATACRACHVPQADKDWVHRYDEYFASRAH</sequence>
<dbReference type="OrthoDB" id="511546at2"/>
<dbReference type="Pfam" id="PF16694">
    <property type="entry name" value="Cytochrome_P460"/>
    <property type="match status" value="1"/>
</dbReference>
<dbReference type="AlphaFoldDB" id="A0A2Z2NGL5"/>
<dbReference type="Proteomes" id="UP000250079">
    <property type="component" value="Chromosome"/>
</dbReference>
<organism evidence="2 3">
    <name type="scientific">Granulosicoccus antarcticus IMCC3135</name>
    <dbReference type="NCBI Taxonomy" id="1192854"/>
    <lineage>
        <taxon>Bacteria</taxon>
        <taxon>Pseudomonadati</taxon>
        <taxon>Pseudomonadota</taxon>
        <taxon>Gammaproteobacteria</taxon>
        <taxon>Chromatiales</taxon>
        <taxon>Granulosicoccaceae</taxon>
        <taxon>Granulosicoccus</taxon>
    </lineage>
</organism>
<evidence type="ECO:0000259" key="1">
    <source>
        <dbReference type="Pfam" id="PF16694"/>
    </source>
</evidence>
<name>A0A2Z2NGL5_9GAMM</name>
<dbReference type="Gene3D" id="3.50.70.20">
    <property type="entry name" value="Cytochrome P460"/>
    <property type="match status" value="1"/>
</dbReference>
<keyword evidence="3" id="KW-1185">Reference proteome</keyword>